<dbReference type="InterPro" id="IPR003660">
    <property type="entry name" value="HAMP_dom"/>
</dbReference>
<feature type="domain" description="Methyl-accepting transducer" evidence="6">
    <location>
        <begin position="396"/>
        <end position="632"/>
    </location>
</feature>
<evidence type="ECO:0000256" key="2">
    <source>
        <dbReference type="ARBA" id="ARBA00023224"/>
    </source>
</evidence>
<dbReference type="GO" id="GO:0006935">
    <property type="term" value="P:chemotaxis"/>
    <property type="evidence" value="ECO:0007669"/>
    <property type="project" value="UniProtKB-ARBA"/>
</dbReference>
<dbReference type="PANTHER" id="PTHR32089:SF112">
    <property type="entry name" value="LYSOZYME-LIKE PROTEIN-RELATED"/>
    <property type="match status" value="1"/>
</dbReference>
<organism evidence="8 9">
    <name type="scientific">Pseudoalteromonas rubra</name>
    <dbReference type="NCBI Taxonomy" id="43658"/>
    <lineage>
        <taxon>Bacteria</taxon>
        <taxon>Pseudomonadati</taxon>
        <taxon>Pseudomonadota</taxon>
        <taxon>Gammaproteobacteria</taxon>
        <taxon>Alteromonadales</taxon>
        <taxon>Pseudoalteromonadaceae</taxon>
        <taxon>Pseudoalteromonas</taxon>
    </lineage>
</organism>
<protein>
    <submittedName>
        <fullName evidence="8">Chemotaxis protein</fullName>
    </submittedName>
</protein>
<feature type="domain" description="HAMP" evidence="7">
    <location>
        <begin position="338"/>
        <end position="391"/>
    </location>
</feature>
<dbReference type="CDD" id="cd11386">
    <property type="entry name" value="MCP_signal"/>
    <property type="match status" value="1"/>
</dbReference>
<evidence type="ECO:0000256" key="1">
    <source>
        <dbReference type="ARBA" id="ARBA00004370"/>
    </source>
</evidence>
<dbReference type="GO" id="GO:0016020">
    <property type="term" value="C:membrane"/>
    <property type="evidence" value="ECO:0007669"/>
    <property type="project" value="UniProtKB-SubCell"/>
</dbReference>
<name>A0A0F4QK52_9GAMM</name>
<dbReference type="Pfam" id="PF00672">
    <property type="entry name" value="HAMP"/>
    <property type="match status" value="1"/>
</dbReference>
<dbReference type="PATRIC" id="fig|43658.5.peg.3017"/>
<dbReference type="PROSITE" id="PS50885">
    <property type="entry name" value="HAMP"/>
    <property type="match status" value="1"/>
</dbReference>
<feature type="transmembrane region" description="Helical" evidence="5">
    <location>
        <begin position="7"/>
        <end position="27"/>
    </location>
</feature>
<dbReference type="SUPFAM" id="SSF58104">
    <property type="entry name" value="Methyl-accepting chemotaxis protein (MCP) signaling domain"/>
    <property type="match status" value="1"/>
</dbReference>
<dbReference type="FunFam" id="1.10.287.950:FF:000001">
    <property type="entry name" value="Methyl-accepting chemotaxis sensory transducer"/>
    <property type="match status" value="1"/>
</dbReference>
<comment type="caution">
    <text evidence="8">The sequence shown here is derived from an EMBL/GenBank/DDBJ whole genome shotgun (WGS) entry which is preliminary data.</text>
</comment>
<dbReference type="EMBL" id="JXYA01000031">
    <property type="protein sequence ID" value="KJZ08001.1"/>
    <property type="molecule type" value="Genomic_DNA"/>
</dbReference>
<feature type="transmembrane region" description="Helical" evidence="5">
    <location>
        <begin position="316"/>
        <end position="336"/>
    </location>
</feature>
<comment type="subcellular location">
    <subcellularLocation>
        <location evidence="1">Membrane</location>
    </subcellularLocation>
</comment>
<dbReference type="Gene3D" id="1.10.287.950">
    <property type="entry name" value="Methyl-accepting chemotaxis protein"/>
    <property type="match status" value="1"/>
</dbReference>
<evidence type="ECO:0000313" key="9">
    <source>
        <dbReference type="Proteomes" id="UP000033452"/>
    </source>
</evidence>
<evidence type="ECO:0000259" key="6">
    <source>
        <dbReference type="PROSITE" id="PS50111"/>
    </source>
</evidence>
<evidence type="ECO:0000256" key="4">
    <source>
        <dbReference type="PROSITE-ProRule" id="PRU00284"/>
    </source>
</evidence>
<evidence type="ECO:0000256" key="3">
    <source>
        <dbReference type="ARBA" id="ARBA00029447"/>
    </source>
</evidence>
<dbReference type="OrthoDB" id="9177152at2"/>
<dbReference type="PROSITE" id="PS50111">
    <property type="entry name" value="CHEMOTAXIS_TRANSDUC_2"/>
    <property type="match status" value="1"/>
</dbReference>
<accession>A0A0F4QK52</accession>
<comment type="similarity">
    <text evidence="3">Belongs to the methyl-accepting chemotaxis (MCP) protein family.</text>
</comment>
<evidence type="ECO:0000256" key="5">
    <source>
        <dbReference type="SAM" id="Phobius"/>
    </source>
</evidence>
<keyword evidence="5" id="KW-0472">Membrane</keyword>
<dbReference type="GO" id="GO:0007165">
    <property type="term" value="P:signal transduction"/>
    <property type="evidence" value="ECO:0007669"/>
    <property type="project" value="UniProtKB-KW"/>
</dbReference>
<proteinExistence type="inferred from homology"/>
<dbReference type="AlphaFoldDB" id="A0A0F4QK52"/>
<dbReference type="InterPro" id="IPR004089">
    <property type="entry name" value="MCPsignal_dom"/>
</dbReference>
<dbReference type="Pfam" id="PF00015">
    <property type="entry name" value="MCPsignal"/>
    <property type="match status" value="1"/>
</dbReference>
<gene>
    <name evidence="8" type="ORF">TW77_14260</name>
</gene>
<dbReference type="RefSeq" id="WP_046005641.1">
    <property type="nucleotide sequence ID" value="NZ_JXYA01000031.1"/>
</dbReference>
<keyword evidence="5" id="KW-0812">Transmembrane</keyword>
<evidence type="ECO:0000313" key="8">
    <source>
        <dbReference type="EMBL" id="KJZ08001.1"/>
    </source>
</evidence>
<reference evidence="8 9" key="1">
    <citation type="journal article" date="2015" name="BMC Genomics">
        <title>Genome mining reveals unlocked bioactive potential of marine Gram-negative bacteria.</title>
        <authorList>
            <person name="Machado H."/>
            <person name="Sonnenschein E.C."/>
            <person name="Melchiorsen J."/>
            <person name="Gram L."/>
        </authorList>
    </citation>
    <scope>NUCLEOTIDE SEQUENCE [LARGE SCALE GENOMIC DNA]</scope>
    <source>
        <strain evidence="8 9">S2471</strain>
    </source>
</reference>
<dbReference type="CDD" id="cd06225">
    <property type="entry name" value="HAMP"/>
    <property type="match status" value="1"/>
</dbReference>
<evidence type="ECO:0000259" key="7">
    <source>
        <dbReference type="PROSITE" id="PS50885"/>
    </source>
</evidence>
<keyword evidence="9" id="KW-1185">Reference proteome</keyword>
<dbReference type="SMART" id="SM00283">
    <property type="entry name" value="MA"/>
    <property type="match status" value="1"/>
</dbReference>
<dbReference type="Proteomes" id="UP000033452">
    <property type="component" value="Unassembled WGS sequence"/>
</dbReference>
<sequence length="670" mass="73323">MKLSNKLYSAFGVLIVLMLMSSTLVWFKVSTETARATEVIGDDLPGMILYSRLLDKEHLLKSAALEYMNGDTSKKASFNEIFKRFKEIHTELYRYESAKQSDREKMAFILKSVTTYHQRVNQEVFDRFDPTAYQRIRERVNRLNDTTGDQLEDLLDKLKEQEFNDAMQSIDLQESLNDDLPGVRYYLELVDEAGDMIAAIISHTNGDANAKAEFDEDAASFEDYLNRLIPLEQKPNELQDIATIKRLYQNIRNEAATVFQSYDPSAFRQTTELLKEMNKQYLEEVAKVLETSAQEEIDDATSALELLVDGLSSTSIVIIVITLIAAMLGMMIAYLISNSIVSRLNQVLGVAERISAGDISDRDIAHKGQDEIDGLAEATNKMARSLNELLHAIAKVVDDVRTSSHDIAEANDQIASRSRSSADQSTQVATAIEEMSATVSEVASQSQVAASHADQARTLASGGGDTVGQTVSKIKTASQNVQKTAENVTHLGELSSQIGNVIGVIGSIAEQTNLLALNAAIEAARAGEQGRGFAVVADEVRTLAERTSKATEEVVSTVQSIQSQTEHAVNSMQNSVSQVDQSVSMAEAAGAQLDDIVRGASEIAAMIQSIATATEEQSVVAGEMAQDISKIEQSSQSSLQDTQVAALSAQQLNKQAEQLAQLVRKFRLRS</sequence>
<dbReference type="PANTHER" id="PTHR32089">
    <property type="entry name" value="METHYL-ACCEPTING CHEMOTAXIS PROTEIN MCPB"/>
    <property type="match status" value="1"/>
</dbReference>
<keyword evidence="5" id="KW-1133">Transmembrane helix</keyword>
<dbReference type="SMART" id="SM00304">
    <property type="entry name" value="HAMP"/>
    <property type="match status" value="2"/>
</dbReference>
<keyword evidence="2 4" id="KW-0807">Transducer</keyword>